<keyword evidence="3" id="KW-1133">Transmembrane helix</keyword>
<dbReference type="SMART" id="SM00267">
    <property type="entry name" value="GGDEF"/>
    <property type="match status" value="1"/>
</dbReference>
<evidence type="ECO:0000256" key="2">
    <source>
        <dbReference type="ARBA" id="ARBA00034247"/>
    </source>
</evidence>
<dbReference type="Proteomes" id="UP001549145">
    <property type="component" value="Unassembled WGS sequence"/>
</dbReference>
<evidence type="ECO:0000256" key="3">
    <source>
        <dbReference type="SAM" id="Phobius"/>
    </source>
</evidence>
<protein>
    <recommendedName>
        <fullName evidence="1">diguanylate cyclase</fullName>
        <ecNumber evidence="1">2.7.7.65</ecNumber>
    </recommendedName>
</protein>
<evidence type="ECO:0000313" key="6">
    <source>
        <dbReference type="Proteomes" id="UP001549145"/>
    </source>
</evidence>
<dbReference type="PROSITE" id="PS50887">
    <property type="entry name" value="GGDEF"/>
    <property type="match status" value="1"/>
</dbReference>
<keyword evidence="3" id="KW-0472">Membrane</keyword>
<dbReference type="InterPro" id="IPR043128">
    <property type="entry name" value="Rev_trsase/Diguanyl_cyclase"/>
</dbReference>
<dbReference type="PANTHER" id="PTHR45138">
    <property type="entry name" value="REGULATORY COMPONENTS OF SENSORY TRANSDUCTION SYSTEM"/>
    <property type="match status" value="1"/>
</dbReference>
<feature type="transmembrane region" description="Helical" evidence="3">
    <location>
        <begin position="121"/>
        <end position="139"/>
    </location>
</feature>
<dbReference type="CDD" id="cd01949">
    <property type="entry name" value="GGDEF"/>
    <property type="match status" value="1"/>
</dbReference>
<evidence type="ECO:0000256" key="1">
    <source>
        <dbReference type="ARBA" id="ARBA00012528"/>
    </source>
</evidence>
<dbReference type="SUPFAM" id="SSF55073">
    <property type="entry name" value="Nucleotide cyclase"/>
    <property type="match status" value="1"/>
</dbReference>
<organism evidence="5 6">
    <name type="scientific">Methylobacterium goesingense</name>
    <dbReference type="NCBI Taxonomy" id="243690"/>
    <lineage>
        <taxon>Bacteria</taxon>
        <taxon>Pseudomonadati</taxon>
        <taxon>Pseudomonadota</taxon>
        <taxon>Alphaproteobacteria</taxon>
        <taxon>Hyphomicrobiales</taxon>
        <taxon>Methylobacteriaceae</taxon>
        <taxon>Methylobacterium</taxon>
    </lineage>
</organism>
<dbReference type="InterPro" id="IPR029787">
    <property type="entry name" value="Nucleotide_cyclase"/>
</dbReference>
<sequence>MTLDLYTLHFASAASRFGYVVVFLVMAVSQPRQAHLWQWMGAMGASMAGSLVMMHVPPDEMPAVPLAMAVHWLYGASLVLAWTGLRSFFDRPVNVGLGVGFVAVTGFLYPVLLGLGLSTRLALAAIFASCLVVTLLVTYETVRVSAGAERLWAQSIETVAFGFYALVFLLSIGMLVGTDLLVASAESARISMIVDQVMGVFIYFGFVAMAAERASRALLRLAETDPLTGLSNRRGLQTRLHRRFPLPGACPVGGVLILDIDHFKAINDRHGHGGGDLVLMAFAARMKAALRATDLIARWGGEEFLVVLPDVDANELLRVAERLRASIAEGPFPLPAGALAVTVSIGCAMMGPDVPGFEDAGFEDVGFEDAARQADTALYEAKAQGRDRVCHGLPTVPARGAQAWADDVPFGGLRLA</sequence>
<feature type="transmembrane region" description="Helical" evidence="3">
    <location>
        <begin position="36"/>
        <end position="56"/>
    </location>
</feature>
<name>A0ABV2LD40_9HYPH</name>
<keyword evidence="3" id="KW-0812">Transmembrane</keyword>
<comment type="caution">
    <text evidence="5">The sequence shown here is derived from an EMBL/GenBank/DDBJ whole genome shotgun (WGS) entry which is preliminary data.</text>
</comment>
<evidence type="ECO:0000259" key="4">
    <source>
        <dbReference type="PROSITE" id="PS50887"/>
    </source>
</evidence>
<dbReference type="EMBL" id="JBEPMM010000016">
    <property type="protein sequence ID" value="MET3694650.1"/>
    <property type="molecule type" value="Genomic_DNA"/>
</dbReference>
<feature type="transmembrane region" description="Helical" evidence="3">
    <location>
        <begin position="6"/>
        <end position="29"/>
    </location>
</feature>
<feature type="transmembrane region" description="Helical" evidence="3">
    <location>
        <begin position="190"/>
        <end position="211"/>
    </location>
</feature>
<keyword evidence="6" id="KW-1185">Reference proteome</keyword>
<dbReference type="EC" id="2.7.7.65" evidence="1"/>
<evidence type="ECO:0000313" key="5">
    <source>
        <dbReference type="EMBL" id="MET3694650.1"/>
    </source>
</evidence>
<dbReference type="NCBIfam" id="TIGR00254">
    <property type="entry name" value="GGDEF"/>
    <property type="match status" value="1"/>
</dbReference>
<proteinExistence type="predicted"/>
<dbReference type="InterPro" id="IPR000160">
    <property type="entry name" value="GGDEF_dom"/>
</dbReference>
<gene>
    <name evidence="5" type="ORF">ABID43_004212</name>
</gene>
<feature type="domain" description="GGDEF" evidence="4">
    <location>
        <begin position="251"/>
        <end position="394"/>
    </location>
</feature>
<feature type="transmembrane region" description="Helical" evidence="3">
    <location>
        <begin position="95"/>
        <end position="115"/>
    </location>
</feature>
<accession>A0ABV2LD40</accession>
<dbReference type="Pfam" id="PF00990">
    <property type="entry name" value="GGDEF"/>
    <property type="match status" value="1"/>
</dbReference>
<reference evidence="5 6" key="1">
    <citation type="submission" date="2024-06" db="EMBL/GenBank/DDBJ databases">
        <title>Genomic Encyclopedia of Type Strains, Phase IV (KMG-IV): sequencing the most valuable type-strain genomes for metagenomic binning, comparative biology and taxonomic classification.</title>
        <authorList>
            <person name="Goeker M."/>
        </authorList>
    </citation>
    <scope>NUCLEOTIDE SEQUENCE [LARGE SCALE GENOMIC DNA]</scope>
    <source>
        <strain evidence="5 6">DSM 21331</strain>
    </source>
</reference>
<dbReference type="Gene3D" id="3.30.70.270">
    <property type="match status" value="1"/>
</dbReference>
<dbReference type="InterPro" id="IPR050469">
    <property type="entry name" value="Diguanylate_Cyclase"/>
</dbReference>
<feature type="transmembrane region" description="Helical" evidence="3">
    <location>
        <begin position="159"/>
        <end position="178"/>
    </location>
</feature>
<dbReference type="PANTHER" id="PTHR45138:SF9">
    <property type="entry name" value="DIGUANYLATE CYCLASE DGCM-RELATED"/>
    <property type="match status" value="1"/>
</dbReference>
<dbReference type="RefSeq" id="WP_238278874.1">
    <property type="nucleotide sequence ID" value="NZ_BPQL01000045.1"/>
</dbReference>
<comment type="catalytic activity">
    <reaction evidence="2">
        <text>2 GTP = 3',3'-c-di-GMP + 2 diphosphate</text>
        <dbReference type="Rhea" id="RHEA:24898"/>
        <dbReference type="ChEBI" id="CHEBI:33019"/>
        <dbReference type="ChEBI" id="CHEBI:37565"/>
        <dbReference type="ChEBI" id="CHEBI:58805"/>
        <dbReference type="EC" id="2.7.7.65"/>
    </reaction>
</comment>
<feature type="transmembrane region" description="Helical" evidence="3">
    <location>
        <begin position="62"/>
        <end position="83"/>
    </location>
</feature>